<comment type="caution">
    <text evidence="2">The sequence shown here is derived from an EMBL/GenBank/DDBJ whole genome shotgun (WGS) entry which is preliminary data.</text>
</comment>
<dbReference type="EMBL" id="DVNC01000021">
    <property type="protein sequence ID" value="HIU52913.1"/>
    <property type="molecule type" value="Genomic_DNA"/>
</dbReference>
<dbReference type="InterPro" id="IPR003607">
    <property type="entry name" value="HD/PDEase_dom"/>
</dbReference>
<dbReference type="SUPFAM" id="SSF109604">
    <property type="entry name" value="HD-domain/PDEase-like"/>
    <property type="match status" value="1"/>
</dbReference>
<feature type="domain" description="HD/PDEase" evidence="1">
    <location>
        <begin position="31"/>
        <end position="164"/>
    </location>
</feature>
<dbReference type="Pfam" id="PF01966">
    <property type="entry name" value="HD"/>
    <property type="match status" value="1"/>
</dbReference>
<organism evidence="2 3">
    <name type="scientific">Candidatus Scatocola faecipullorum</name>
    <dbReference type="NCBI Taxonomy" id="2840917"/>
    <lineage>
        <taxon>Bacteria</taxon>
        <taxon>Pseudomonadati</taxon>
        <taxon>Pseudomonadota</taxon>
        <taxon>Alphaproteobacteria</taxon>
        <taxon>Rhodospirillales</taxon>
        <taxon>Rhodospirillaceae</taxon>
        <taxon>Rhodospirillaceae incertae sedis</taxon>
        <taxon>Candidatus Scatocola</taxon>
    </lineage>
</organism>
<dbReference type="CDD" id="cd00077">
    <property type="entry name" value="HDc"/>
    <property type="match status" value="1"/>
</dbReference>
<reference evidence="2" key="2">
    <citation type="journal article" date="2021" name="PeerJ">
        <title>Extensive microbial diversity within the chicken gut microbiome revealed by metagenomics and culture.</title>
        <authorList>
            <person name="Gilroy R."/>
            <person name="Ravi A."/>
            <person name="Getino M."/>
            <person name="Pursley I."/>
            <person name="Horton D.L."/>
            <person name="Alikhan N.F."/>
            <person name="Baker D."/>
            <person name="Gharbi K."/>
            <person name="Hall N."/>
            <person name="Watson M."/>
            <person name="Adriaenssens E.M."/>
            <person name="Foster-Nyarko E."/>
            <person name="Jarju S."/>
            <person name="Secka A."/>
            <person name="Antonio M."/>
            <person name="Oren A."/>
            <person name="Chaudhuri R.R."/>
            <person name="La Ragione R."/>
            <person name="Hildebrand F."/>
            <person name="Pallen M.J."/>
        </authorList>
    </citation>
    <scope>NUCLEOTIDE SEQUENCE</scope>
    <source>
        <strain evidence="2">ChiW3-316</strain>
    </source>
</reference>
<name>A0A9D1SAY3_9PROT</name>
<accession>A0A9D1SAY3</accession>
<dbReference type="Proteomes" id="UP000824107">
    <property type="component" value="Unassembled WGS sequence"/>
</dbReference>
<evidence type="ECO:0000259" key="1">
    <source>
        <dbReference type="SMART" id="SM00471"/>
    </source>
</evidence>
<dbReference type="AlphaFoldDB" id="A0A9D1SAY3"/>
<dbReference type="SMART" id="SM00471">
    <property type="entry name" value="HDc"/>
    <property type="match status" value="1"/>
</dbReference>
<sequence length="207" mass="24366">MTMPTMQQALKLYEETMRKRCAESSRFELGRSKGERIHAAMVAVAAQMIASRLPEIDGEKAYIMGLFHDFGKLVYNDEMSDKFHGLEGYKYLRKLGYDELARISLTHTFYEQELNLKEYAGYNPSEMRKCKKLLQEVPFDDYDRLIQLCDRLSVGVTLNIKQRIFNIRNNYKIPPLLVKKKYREALKLKKYFDKRCCCDIYKLLGVD</sequence>
<gene>
    <name evidence="2" type="ORF">IAD20_02410</name>
</gene>
<dbReference type="InterPro" id="IPR006674">
    <property type="entry name" value="HD_domain"/>
</dbReference>
<evidence type="ECO:0000313" key="3">
    <source>
        <dbReference type="Proteomes" id="UP000824107"/>
    </source>
</evidence>
<protein>
    <submittedName>
        <fullName evidence="2">HD domain-containing protein</fullName>
    </submittedName>
</protein>
<proteinExistence type="predicted"/>
<reference evidence="2" key="1">
    <citation type="submission" date="2020-10" db="EMBL/GenBank/DDBJ databases">
        <authorList>
            <person name="Gilroy R."/>
        </authorList>
    </citation>
    <scope>NUCLEOTIDE SEQUENCE</scope>
    <source>
        <strain evidence="2">ChiW3-316</strain>
    </source>
</reference>
<dbReference type="Gene3D" id="1.10.3210.10">
    <property type="entry name" value="Hypothetical protein af1432"/>
    <property type="match status" value="1"/>
</dbReference>
<evidence type="ECO:0000313" key="2">
    <source>
        <dbReference type="EMBL" id="HIU52913.1"/>
    </source>
</evidence>